<proteinExistence type="predicted"/>
<sequence>MGQNLSEQIRITNKSNGIQNVKDDNLRSLTFKSVGTAYLKVNGNKSTLNTAAWKISYGSLDNLNRTITVTGYLERRNLVQSSTRTSQDW</sequence>
<accession>A0A0R2IXY2</accession>
<dbReference type="PATRIC" id="fig|319652.3.peg.1247"/>
<dbReference type="RefSeq" id="WP_236699572.1">
    <property type="nucleotide sequence ID" value="NZ_BJVH01000002.1"/>
</dbReference>
<comment type="caution">
    <text evidence="1">The sequence shown here is derived from an EMBL/GenBank/DDBJ whole genome shotgun (WGS) entry which is preliminary data.</text>
</comment>
<reference evidence="1 2" key="1">
    <citation type="journal article" date="2015" name="Genome Announc.">
        <title>Expanding the biotechnology potential of lactobacilli through comparative genomics of 213 strains and associated genera.</title>
        <authorList>
            <person name="Sun Z."/>
            <person name="Harris H.M."/>
            <person name="McCann A."/>
            <person name="Guo C."/>
            <person name="Argimon S."/>
            <person name="Zhang W."/>
            <person name="Yang X."/>
            <person name="Jeffery I.B."/>
            <person name="Cooney J.C."/>
            <person name="Kagawa T.F."/>
            <person name="Liu W."/>
            <person name="Song Y."/>
            <person name="Salvetti E."/>
            <person name="Wrobel A."/>
            <person name="Rasinkangas P."/>
            <person name="Parkhill J."/>
            <person name="Rea M.C."/>
            <person name="O'Sullivan O."/>
            <person name="Ritari J."/>
            <person name="Douillard F.P."/>
            <person name="Paul Ross R."/>
            <person name="Yang R."/>
            <person name="Briner A.E."/>
            <person name="Felis G.E."/>
            <person name="de Vos W.M."/>
            <person name="Barrangou R."/>
            <person name="Klaenhammer T.R."/>
            <person name="Caufield P.W."/>
            <person name="Cui Y."/>
            <person name="Zhang H."/>
            <person name="O'Toole P.W."/>
        </authorList>
    </citation>
    <scope>NUCLEOTIDE SEQUENCE [LARGE SCALE GENOMIC DNA]</scope>
    <source>
        <strain evidence="1 2">DSM 17757</strain>
    </source>
</reference>
<dbReference type="Gene3D" id="3.40.570.10">
    <property type="entry name" value="Extracellular Endonuclease, subunit A"/>
    <property type="match status" value="1"/>
</dbReference>
<dbReference type="STRING" id="319652.IV80_GL001233"/>
<protein>
    <submittedName>
        <fullName evidence="1">Uncharacterized protein</fullName>
    </submittedName>
</protein>
<organism evidence="1 2">
    <name type="scientific">Pediococcus cellicola</name>
    <dbReference type="NCBI Taxonomy" id="319652"/>
    <lineage>
        <taxon>Bacteria</taxon>
        <taxon>Bacillati</taxon>
        <taxon>Bacillota</taxon>
        <taxon>Bacilli</taxon>
        <taxon>Lactobacillales</taxon>
        <taxon>Lactobacillaceae</taxon>
        <taxon>Pediococcus</taxon>
    </lineage>
</organism>
<keyword evidence="2" id="KW-1185">Reference proteome</keyword>
<dbReference type="InterPro" id="IPR044929">
    <property type="entry name" value="DNA/RNA_non-sp_Endonuclease_sf"/>
</dbReference>
<gene>
    <name evidence="1" type="ORF">IV80_GL001233</name>
</gene>
<name>A0A0R2IXY2_9LACO</name>
<dbReference type="EMBL" id="JQBR01000004">
    <property type="protein sequence ID" value="KRN66644.1"/>
    <property type="molecule type" value="Genomic_DNA"/>
</dbReference>
<dbReference type="Proteomes" id="UP000051568">
    <property type="component" value="Unassembled WGS sequence"/>
</dbReference>
<evidence type="ECO:0000313" key="1">
    <source>
        <dbReference type="EMBL" id="KRN66644.1"/>
    </source>
</evidence>
<evidence type="ECO:0000313" key="2">
    <source>
        <dbReference type="Proteomes" id="UP000051568"/>
    </source>
</evidence>
<dbReference type="AlphaFoldDB" id="A0A0R2IXY2"/>